<reference evidence="3 4" key="1">
    <citation type="submission" date="2014-06" db="EMBL/GenBank/DDBJ databases">
        <authorList>
            <person name="Swart Estienne"/>
        </authorList>
    </citation>
    <scope>NUCLEOTIDE SEQUENCE [LARGE SCALE GENOMIC DNA]</scope>
    <source>
        <strain evidence="3 4">130c</strain>
    </source>
</reference>
<dbReference type="AlphaFoldDB" id="A0A078B0M4"/>
<evidence type="ECO:0000256" key="1">
    <source>
        <dbReference type="ARBA" id="ARBA00004123"/>
    </source>
</evidence>
<dbReference type="OrthoDB" id="31113at2759"/>
<gene>
    <name evidence="3" type="primary">Contig15270.g16267</name>
    <name evidence="3" type="ORF">STYLEM_17328</name>
</gene>
<evidence type="ECO:0000256" key="2">
    <source>
        <dbReference type="ARBA" id="ARBA00023242"/>
    </source>
</evidence>
<dbReference type="EMBL" id="CCKQ01016337">
    <property type="protein sequence ID" value="CDW88210.1"/>
    <property type="molecule type" value="Genomic_DNA"/>
</dbReference>
<name>A0A078B0M4_STYLE</name>
<dbReference type="GO" id="GO:0005634">
    <property type="term" value="C:nucleus"/>
    <property type="evidence" value="ECO:0007669"/>
    <property type="project" value="UniProtKB-SubCell"/>
</dbReference>
<evidence type="ECO:0000313" key="3">
    <source>
        <dbReference type="EMBL" id="CDW88210.1"/>
    </source>
</evidence>
<evidence type="ECO:0000313" key="4">
    <source>
        <dbReference type="Proteomes" id="UP000039865"/>
    </source>
</evidence>
<keyword evidence="2" id="KW-0539">Nucleus</keyword>
<dbReference type="Proteomes" id="UP000039865">
    <property type="component" value="Unassembled WGS sequence"/>
</dbReference>
<dbReference type="OMA" id="WLIVADC"/>
<proteinExistence type="predicted"/>
<sequence>MDEQEIIDTNKSDNVNENFDLEDNNLLQEDNAAVEEIPRNLDITQADMNERKFMDMRRWFSMARPQHPKSCGISSLTSCWNYLYSTLGVGNHRPISTEEALEVLGFKPPYKNVDFGSFTGNDTLVQWFALLNKYFKVKGQAKIAWKLHGKTRTLGIDKNQALDNLITGLKTTNKAYIYHCWNHYFCPIGFEKTPVHPYDAYKKFSEIEVFDAWIIIGEVSKCYPVFHVKKWDDIATDIDCAFPKFFNIRKSELGIQEKTSKAFTEGSKQGGNLHCLIEFESLQE</sequence>
<dbReference type="PANTHER" id="PTHR16171">
    <property type="entry name" value="DNA REPAIR PROTEIN COMPLEMENTING XP-G CELLS-RELATED"/>
    <property type="match status" value="1"/>
</dbReference>
<dbReference type="InParanoid" id="A0A078B0M4"/>
<protein>
    <submittedName>
        <fullName evidence="3">Uncharacterized protein</fullName>
    </submittedName>
</protein>
<comment type="subcellular location">
    <subcellularLocation>
        <location evidence="1">Nucleus</location>
    </subcellularLocation>
</comment>
<keyword evidence="4" id="KW-1185">Reference proteome</keyword>
<accession>A0A078B0M4</accession>
<organism evidence="3 4">
    <name type="scientific">Stylonychia lemnae</name>
    <name type="common">Ciliate</name>
    <dbReference type="NCBI Taxonomy" id="5949"/>
    <lineage>
        <taxon>Eukaryota</taxon>
        <taxon>Sar</taxon>
        <taxon>Alveolata</taxon>
        <taxon>Ciliophora</taxon>
        <taxon>Intramacronucleata</taxon>
        <taxon>Spirotrichea</taxon>
        <taxon>Stichotrichia</taxon>
        <taxon>Sporadotrichida</taxon>
        <taxon>Oxytrichidae</taxon>
        <taxon>Stylonychinae</taxon>
        <taxon>Stylonychia</taxon>
    </lineage>
</organism>